<accession>A0ABV9QZ50</accession>
<dbReference type="InterPro" id="IPR009057">
    <property type="entry name" value="Homeodomain-like_sf"/>
</dbReference>
<dbReference type="InterPro" id="IPR050204">
    <property type="entry name" value="AraC_XylS_family_regulators"/>
</dbReference>
<dbReference type="SMART" id="SM00342">
    <property type="entry name" value="HTH_ARAC"/>
    <property type="match status" value="1"/>
</dbReference>
<name>A0ABV9QZ50_9GAMM</name>
<dbReference type="PANTHER" id="PTHR46796">
    <property type="entry name" value="HTH-TYPE TRANSCRIPTIONAL ACTIVATOR RHAS-RELATED"/>
    <property type="match status" value="1"/>
</dbReference>
<keyword evidence="3" id="KW-0804">Transcription</keyword>
<reference evidence="6" key="1">
    <citation type="journal article" date="2019" name="Int. J. Syst. Evol. Microbiol.">
        <title>The Global Catalogue of Microorganisms (GCM) 10K type strain sequencing project: providing services to taxonomists for standard genome sequencing and annotation.</title>
        <authorList>
            <consortium name="The Broad Institute Genomics Platform"/>
            <consortium name="The Broad Institute Genome Sequencing Center for Infectious Disease"/>
            <person name="Wu L."/>
            <person name="Ma J."/>
        </authorList>
    </citation>
    <scope>NUCLEOTIDE SEQUENCE [LARGE SCALE GENOMIC DNA]</scope>
    <source>
        <strain evidence="6">CCUG 30340</strain>
    </source>
</reference>
<dbReference type="Gene3D" id="1.10.10.60">
    <property type="entry name" value="Homeodomain-like"/>
    <property type="match status" value="2"/>
</dbReference>
<dbReference type="RefSeq" id="WP_380022347.1">
    <property type="nucleotide sequence ID" value="NZ_JBHSHD010000013.1"/>
</dbReference>
<dbReference type="PROSITE" id="PS00041">
    <property type="entry name" value="HTH_ARAC_FAMILY_1"/>
    <property type="match status" value="1"/>
</dbReference>
<dbReference type="PANTHER" id="PTHR46796:SF7">
    <property type="entry name" value="ARAC FAMILY TRANSCRIPTIONAL REGULATOR"/>
    <property type="match status" value="1"/>
</dbReference>
<keyword evidence="2" id="KW-0238">DNA-binding</keyword>
<evidence type="ECO:0000256" key="1">
    <source>
        <dbReference type="ARBA" id="ARBA00023015"/>
    </source>
</evidence>
<sequence>MQIVFHSPVPGGVLELSSAAYARSSKLAVVLGGGRGCVLKLDGEFTAIWIPLRGRLQLGTDSLLHSGEVCVTEPEACQRAIGRGNALWVAILGTADVWRHALGRLLDVPGLGKTLLPARHRADRELRRLAVAVARAKASADLEVEAVLERICTLQGSLVEAIERCPGRTHAQRRHVFARLQRVCNYLDSNCHLELDNDALARLANYSPWHFIRAFRAAYGETPHAYLVRRRLERACRLLRGSHLAISEVALASGFENRCAFSRLFRQRFGTTAGAMRRQVGEVRRAALPPGR</sequence>
<evidence type="ECO:0000313" key="5">
    <source>
        <dbReference type="EMBL" id="MFC4822066.1"/>
    </source>
</evidence>
<dbReference type="Pfam" id="PF12833">
    <property type="entry name" value="HTH_18"/>
    <property type="match status" value="1"/>
</dbReference>
<evidence type="ECO:0000256" key="2">
    <source>
        <dbReference type="ARBA" id="ARBA00023125"/>
    </source>
</evidence>
<dbReference type="PROSITE" id="PS01124">
    <property type="entry name" value="HTH_ARAC_FAMILY_2"/>
    <property type="match status" value="1"/>
</dbReference>
<dbReference type="Proteomes" id="UP001595886">
    <property type="component" value="Unassembled WGS sequence"/>
</dbReference>
<protein>
    <submittedName>
        <fullName evidence="5">Helix-turn-helix domain-containing protein</fullName>
    </submittedName>
</protein>
<organism evidence="5 6">
    <name type="scientific">Dokdonella ginsengisoli</name>
    <dbReference type="NCBI Taxonomy" id="363846"/>
    <lineage>
        <taxon>Bacteria</taxon>
        <taxon>Pseudomonadati</taxon>
        <taxon>Pseudomonadota</taxon>
        <taxon>Gammaproteobacteria</taxon>
        <taxon>Lysobacterales</taxon>
        <taxon>Rhodanobacteraceae</taxon>
        <taxon>Dokdonella</taxon>
    </lineage>
</organism>
<keyword evidence="1" id="KW-0805">Transcription regulation</keyword>
<feature type="domain" description="HTH araC/xylS-type" evidence="4">
    <location>
        <begin position="181"/>
        <end position="279"/>
    </location>
</feature>
<keyword evidence="6" id="KW-1185">Reference proteome</keyword>
<comment type="caution">
    <text evidence="5">The sequence shown here is derived from an EMBL/GenBank/DDBJ whole genome shotgun (WGS) entry which is preliminary data.</text>
</comment>
<gene>
    <name evidence="5" type="ORF">ACFO6Q_17205</name>
</gene>
<evidence type="ECO:0000313" key="6">
    <source>
        <dbReference type="Proteomes" id="UP001595886"/>
    </source>
</evidence>
<evidence type="ECO:0000259" key="4">
    <source>
        <dbReference type="PROSITE" id="PS01124"/>
    </source>
</evidence>
<proteinExistence type="predicted"/>
<dbReference type="InterPro" id="IPR018062">
    <property type="entry name" value="HTH_AraC-typ_CS"/>
</dbReference>
<evidence type="ECO:0000256" key="3">
    <source>
        <dbReference type="ARBA" id="ARBA00023163"/>
    </source>
</evidence>
<dbReference type="EMBL" id="JBHSHD010000013">
    <property type="protein sequence ID" value="MFC4822066.1"/>
    <property type="molecule type" value="Genomic_DNA"/>
</dbReference>
<dbReference type="InterPro" id="IPR018060">
    <property type="entry name" value="HTH_AraC"/>
</dbReference>
<dbReference type="SUPFAM" id="SSF46689">
    <property type="entry name" value="Homeodomain-like"/>
    <property type="match status" value="2"/>
</dbReference>